<dbReference type="Pfam" id="PF00400">
    <property type="entry name" value="WD40"/>
    <property type="match status" value="6"/>
</dbReference>
<keyword evidence="1 3" id="KW-0853">WD repeat</keyword>
<evidence type="ECO:0000313" key="5">
    <source>
        <dbReference type="EMBL" id="KAF0716770.1"/>
    </source>
</evidence>
<dbReference type="InterPro" id="IPR036322">
    <property type="entry name" value="WD40_repeat_dom_sf"/>
</dbReference>
<evidence type="ECO:0000256" key="3">
    <source>
        <dbReference type="PROSITE-ProRule" id="PRU00221"/>
    </source>
</evidence>
<keyword evidence="7" id="KW-1185">Reference proteome</keyword>
<dbReference type="PANTHER" id="PTHR44464">
    <property type="entry name" value="WD REPEAT-CONTAINING PROTEIN 17"/>
    <property type="match status" value="1"/>
</dbReference>
<dbReference type="Gene3D" id="1.25.40.470">
    <property type="match status" value="1"/>
</dbReference>
<feature type="repeat" description="WD" evidence="3">
    <location>
        <begin position="569"/>
        <end position="608"/>
    </location>
</feature>
<feature type="compositionally biased region" description="Basic and acidic residues" evidence="4">
    <location>
        <begin position="878"/>
        <end position="897"/>
    </location>
</feature>
<dbReference type="InterPro" id="IPR001680">
    <property type="entry name" value="WD40_rpt"/>
</dbReference>
<dbReference type="Gene3D" id="2.130.10.10">
    <property type="entry name" value="YVTN repeat-like/Quinoprotein amine dehydrogenase"/>
    <property type="match status" value="4"/>
</dbReference>
<proteinExistence type="predicted"/>
<dbReference type="SUPFAM" id="SSF50978">
    <property type="entry name" value="WD40 repeat-like"/>
    <property type="match status" value="3"/>
</dbReference>
<dbReference type="EMBL" id="VJMH01000354">
    <property type="protein sequence ID" value="KAF0716770.1"/>
    <property type="molecule type" value="Genomic_DNA"/>
</dbReference>
<evidence type="ECO:0000256" key="2">
    <source>
        <dbReference type="ARBA" id="ARBA00022737"/>
    </source>
</evidence>
<accession>A0A485KBU8</accession>
<dbReference type="SMART" id="SM00320">
    <property type="entry name" value="WD40"/>
    <property type="match status" value="11"/>
</dbReference>
<reference evidence="5" key="2">
    <citation type="submission" date="2019-06" db="EMBL/GenBank/DDBJ databases">
        <title>Genomics analysis of Aphanomyces spp. identifies a new class of oomycete effector associated with host adaptation.</title>
        <authorList>
            <person name="Gaulin E."/>
        </authorList>
    </citation>
    <scope>NUCLEOTIDE SEQUENCE</scope>
    <source>
        <strain evidence="5">CBS 578.67</strain>
    </source>
</reference>
<dbReference type="InterPro" id="IPR020472">
    <property type="entry name" value="WD40_PAC1"/>
</dbReference>
<feature type="repeat" description="WD" evidence="3">
    <location>
        <begin position="517"/>
        <end position="561"/>
    </location>
</feature>
<name>A0A485KBU8_9STRA</name>
<dbReference type="InterPro" id="IPR019775">
    <property type="entry name" value="WD40_repeat_CS"/>
</dbReference>
<feature type="region of interest" description="Disordered" evidence="4">
    <location>
        <begin position="862"/>
        <end position="919"/>
    </location>
</feature>
<evidence type="ECO:0000256" key="4">
    <source>
        <dbReference type="SAM" id="MobiDB-lite"/>
    </source>
</evidence>
<gene>
    <name evidence="6" type="primary">Aste57867_2678</name>
    <name evidence="5" type="ORF">As57867_002671</name>
    <name evidence="6" type="ORF">ASTE57867_2678</name>
</gene>
<protein>
    <submittedName>
        <fullName evidence="6">Aste57867_2678 protein</fullName>
    </submittedName>
</protein>
<dbReference type="PROSITE" id="PS50294">
    <property type="entry name" value="WD_REPEATS_REGION"/>
    <property type="match status" value="2"/>
</dbReference>
<feature type="repeat" description="WD" evidence="3">
    <location>
        <begin position="388"/>
        <end position="430"/>
    </location>
</feature>
<feature type="repeat" description="WD" evidence="3">
    <location>
        <begin position="345"/>
        <end position="387"/>
    </location>
</feature>
<evidence type="ECO:0000313" key="7">
    <source>
        <dbReference type="Proteomes" id="UP000332933"/>
    </source>
</evidence>
<dbReference type="CDD" id="cd00200">
    <property type="entry name" value="WD40"/>
    <property type="match status" value="1"/>
</dbReference>
<evidence type="ECO:0000256" key="1">
    <source>
        <dbReference type="ARBA" id="ARBA00022574"/>
    </source>
</evidence>
<sequence length="1310" mass="143987">MSSAARVKFRQHRLLPSGCMHRKGFSNLHVVGGDIHGKYFAFCSTLAVYVYRVDNFQLHRLLSTADNLAGMAWCVSPQHGNWLAAVSLTRKVVLYDVDTEQILYETLLPSPLVPVSFQWNPLSTQLVIASTDAVEPKTKAGESSLFGWTIDHPRRSQVVSTIKAVLESHVTVIRFNTAGVLAIGFENGSLGTYVEATETFRLLDKKKPKKTTGPSNAVMDMQWDSLSTIYLLVATRDGQCALWEVTETTGVPLHTFDKQGSGTTALTWLPWASGLFVTANARTGNLKVWNVSQTAPLEHVRVRPSGVGIHSLALVAVTQHLVCASTDGSIALYHMPKRQLAWQSNPGHKETIFDIRYQPASSDVLATCGHDGAVRVWNVSTMECTHHFQGQDGITYSIAWSPHAASRLASASSLGSVFVWDLVQHTSVAVIHKLHTDAIYCLAWSTASSALLASSSRDQSVAIFHDDGDLVKRYRLPSAAFGCEWRPDGQILAVGCGDHVIRLFAPDIASLEPIRVLAAHDARVFHTVWYPHQRDHAFLASSSDDCTVRVWTIVNAKATDGSVVPYITLKGHSNYVRALAWSTHSIGHESSPLLLSGSWDCTIRIWDVLARECRLVVSDHLADVYGIATHAHAPCLFVSCSRDTSIRFWGLSTPATRRRVLHALATTQTLGPEATAPLVALAIETSTSSGVTNLFALLEGQHNTASSDGMTTHACGHALVIPPEDRLLAVTMEQARRLETGHGRRAKPTKLNHADQLRQAAQLYLKAGALKKYCRLMVELDDYEAALAIAPAISMAYWQELAAEYADALVVRQNENAASYFVVTNQVDKAIGMYQARGQWQDACIVAKAHADGLFPEFERPVAATSPTKSSRSPSRRLSSDAKDTLVGARIDEKDAKQAASEAIPPDDKASGNDDDQSSSRTLLHTTYAWLANVYSSRGEPILAACCHLAVAQVTAAIARLVRGDKLELAWIVAQWHGDSHDRDDLIRYLVMRCESLGDPELALAFAERLGRHEMAMVYARQRDRSAALRTLAHVPDTDTLQQVLKQHLADGLMVDAVRMYLLLDQINEGVQLALAELDEHIDDCATASWSRLLAMTHVLRSYDLSFINSKTRAHVLAYMALSGTVRAMHAQYPLTIVSYLIQIVHSQCHSYGLKFPISSPTLFLIEAQYASRIDLDKTAVLLKQLEQSKASWPPGNVDFQAHVVALQRQITQYPRGRPLHPTLLVTVHPLRVDLWLEEETGGVVVSGSRLPSAGQTRSPVLSLLTGEVIHGPFVRLEDDVSALTLEEAIMWHRVNPFSPLSTGDKLTFD</sequence>
<dbReference type="OrthoDB" id="2161379at2759"/>
<dbReference type="EMBL" id="CAADRA010000354">
    <property type="protein sequence ID" value="VFT79872.1"/>
    <property type="molecule type" value="Genomic_DNA"/>
</dbReference>
<dbReference type="Proteomes" id="UP000332933">
    <property type="component" value="Unassembled WGS sequence"/>
</dbReference>
<dbReference type="PROSITE" id="PS00678">
    <property type="entry name" value="WD_REPEATS_1"/>
    <property type="match status" value="2"/>
</dbReference>
<dbReference type="PANTHER" id="PTHR44464:SF1">
    <property type="entry name" value="WD REPEAT-CONTAINING PROTEIN 17"/>
    <property type="match status" value="1"/>
</dbReference>
<reference evidence="6 7" key="1">
    <citation type="submission" date="2019-03" db="EMBL/GenBank/DDBJ databases">
        <authorList>
            <person name="Gaulin E."/>
            <person name="Dumas B."/>
        </authorList>
    </citation>
    <scope>NUCLEOTIDE SEQUENCE [LARGE SCALE GENOMIC DNA]</scope>
    <source>
        <strain evidence="6">CBS 568.67</strain>
    </source>
</reference>
<evidence type="ECO:0000313" key="6">
    <source>
        <dbReference type="EMBL" id="VFT79872.1"/>
    </source>
</evidence>
<feature type="compositionally biased region" description="Low complexity" evidence="4">
    <location>
        <begin position="865"/>
        <end position="877"/>
    </location>
</feature>
<keyword evidence="2" id="KW-0677">Repeat</keyword>
<organism evidence="6 7">
    <name type="scientific">Aphanomyces stellatus</name>
    <dbReference type="NCBI Taxonomy" id="120398"/>
    <lineage>
        <taxon>Eukaryota</taxon>
        <taxon>Sar</taxon>
        <taxon>Stramenopiles</taxon>
        <taxon>Oomycota</taxon>
        <taxon>Saprolegniomycetes</taxon>
        <taxon>Saprolegniales</taxon>
        <taxon>Verrucalvaceae</taxon>
        <taxon>Aphanomyces</taxon>
    </lineage>
</organism>
<dbReference type="PRINTS" id="PR00320">
    <property type="entry name" value="GPROTEINBRPT"/>
</dbReference>
<dbReference type="InterPro" id="IPR015943">
    <property type="entry name" value="WD40/YVTN_repeat-like_dom_sf"/>
</dbReference>
<dbReference type="PROSITE" id="PS50082">
    <property type="entry name" value="WD_REPEATS_2"/>
    <property type="match status" value="4"/>
</dbReference>